<dbReference type="InterPro" id="IPR036259">
    <property type="entry name" value="MFS_trans_sf"/>
</dbReference>
<feature type="transmembrane region" description="Helical" evidence="7">
    <location>
        <begin position="74"/>
        <end position="93"/>
    </location>
</feature>
<reference evidence="9" key="1">
    <citation type="journal article" date="2013" name="Int. J. Syst. Evol. Microbiol.">
        <title>Polycladomyces abyssicola gen. nov., sp. nov., a thermophilic filamentous bacterium isolated from hemipelagic sediment.</title>
        <authorList>
            <person name="Tsubouchi T."/>
            <person name="Shimane Y."/>
            <person name="Mori K."/>
            <person name="Usui K."/>
            <person name="Hiraki T."/>
            <person name="Tame A."/>
            <person name="Uematsu K."/>
            <person name="Maruyama T."/>
            <person name="Hatada Y."/>
        </authorList>
    </citation>
    <scope>NUCLEOTIDE SEQUENCE</scope>
    <source>
        <strain evidence="9">JIR-001</strain>
    </source>
</reference>
<dbReference type="NCBIfam" id="TIGR00711">
    <property type="entry name" value="efflux_EmrB"/>
    <property type="match status" value="1"/>
</dbReference>
<dbReference type="GO" id="GO:0022857">
    <property type="term" value="F:transmembrane transporter activity"/>
    <property type="evidence" value="ECO:0007669"/>
    <property type="project" value="InterPro"/>
</dbReference>
<evidence type="ECO:0000256" key="4">
    <source>
        <dbReference type="ARBA" id="ARBA00022692"/>
    </source>
</evidence>
<evidence type="ECO:0000256" key="1">
    <source>
        <dbReference type="ARBA" id="ARBA00004651"/>
    </source>
</evidence>
<feature type="transmembrane region" description="Helical" evidence="7">
    <location>
        <begin position="132"/>
        <end position="150"/>
    </location>
</feature>
<dbReference type="Gene3D" id="1.20.1720.10">
    <property type="entry name" value="Multidrug resistance protein D"/>
    <property type="match status" value="1"/>
</dbReference>
<feature type="transmembrane region" description="Helical" evidence="7">
    <location>
        <begin position="162"/>
        <end position="183"/>
    </location>
</feature>
<evidence type="ECO:0000313" key="9">
    <source>
        <dbReference type="EMBL" id="BCU82659.1"/>
    </source>
</evidence>
<evidence type="ECO:0000256" key="7">
    <source>
        <dbReference type="SAM" id="Phobius"/>
    </source>
</evidence>
<evidence type="ECO:0000313" key="10">
    <source>
        <dbReference type="Proteomes" id="UP000677436"/>
    </source>
</evidence>
<feature type="transmembrane region" description="Helical" evidence="7">
    <location>
        <begin position="260"/>
        <end position="286"/>
    </location>
</feature>
<keyword evidence="3" id="KW-1003">Cell membrane</keyword>
<dbReference type="PRINTS" id="PR01036">
    <property type="entry name" value="TCRTETB"/>
</dbReference>
<feature type="transmembrane region" description="Helical" evidence="7">
    <location>
        <begin position="327"/>
        <end position="345"/>
    </location>
</feature>
<dbReference type="Pfam" id="PF07690">
    <property type="entry name" value="MFS_1"/>
    <property type="match status" value="1"/>
</dbReference>
<keyword evidence="2" id="KW-0813">Transport</keyword>
<keyword evidence="5 7" id="KW-1133">Transmembrane helix</keyword>
<evidence type="ECO:0000256" key="2">
    <source>
        <dbReference type="ARBA" id="ARBA00022448"/>
    </source>
</evidence>
<dbReference type="InterPro" id="IPR020846">
    <property type="entry name" value="MFS_dom"/>
</dbReference>
<dbReference type="AlphaFoldDB" id="A0A8D5UI65"/>
<feature type="transmembrane region" description="Helical" evidence="7">
    <location>
        <begin position="12"/>
        <end position="31"/>
    </location>
</feature>
<evidence type="ECO:0000256" key="5">
    <source>
        <dbReference type="ARBA" id="ARBA00022989"/>
    </source>
</evidence>
<evidence type="ECO:0000259" key="8">
    <source>
        <dbReference type="PROSITE" id="PS50850"/>
    </source>
</evidence>
<dbReference type="InterPro" id="IPR004638">
    <property type="entry name" value="EmrB-like"/>
</dbReference>
<dbReference type="SUPFAM" id="SSF103473">
    <property type="entry name" value="MFS general substrate transporter"/>
    <property type="match status" value="1"/>
</dbReference>
<dbReference type="InterPro" id="IPR011701">
    <property type="entry name" value="MFS"/>
</dbReference>
<dbReference type="Gene3D" id="1.20.1250.20">
    <property type="entry name" value="MFS general substrate transporter like domains"/>
    <property type="match status" value="1"/>
</dbReference>
<keyword evidence="6 7" id="KW-0472">Membrane</keyword>
<sequence length="507" mass="54679">MNRHQRNMITAALMVAMFLAAVEVTIINAAMPTVVTALGGISLYSWVFSAFMLANTTTVPIYGKLADLYGRKRVFIVAVLLFVLGSTLCGLSQSMTQLVLFRALQGLGAGGVLPVAMTIIGDIFPFEARARVQGWFSSVWGVAAVIGPFVGGWTVEHFSWRWLFWFNLPVGLLVIGIIAVYLPNRKDGERPHVDVVGAGLMTISVFGLLYATLLIGEKGWRNPLPWGCMAISAVLLMILIQWERRVKDPFIPIRLLQNRIIASSNLTAFLTGMGMFGAISFVPLFVQGVLDESPTLAGLAITPQVLGWTLGSIAAGRWILKSGYRPVVLTGVSLIVAAALIFVGMGQNTAYGWVLATMCALGLGLGLSMTTYILAIQNAVSMQDRGAATSSQMFSRSMGGAFGVTILGAVMTFQLKRAVETSIQAHQGEWSPETIDKLRHMQGITSPESLAQLPAWLNAEMGRWLAHSLHAVFLTATVFSLLALIVAAVWIPKGSAQSMAFPEETTP</sequence>
<dbReference type="PROSITE" id="PS50850">
    <property type="entry name" value="MFS"/>
    <property type="match status" value="1"/>
</dbReference>
<name>A0A8D5UI65_9BACL</name>
<proteinExistence type="predicted"/>
<dbReference type="PANTHER" id="PTHR23501:SF191">
    <property type="entry name" value="VACUOLAR BASIC AMINO ACID TRANSPORTER 4"/>
    <property type="match status" value="1"/>
</dbReference>
<reference evidence="9" key="2">
    <citation type="journal article" date="2021" name="Microbiol. Resour. Announc.">
        <title>Complete Genome Sequence of Polycladomyces abyssicola JIR-001T, Isolated from Hemipelagic Sediment in Deep Seawater.</title>
        <authorList>
            <person name="Tsubouchi T."/>
            <person name="Kaneko Y."/>
        </authorList>
    </citation>
    <scope>NUCLEOTIDE SEQUENCE</scope>
    <source>
        <strain evidence="9">JIR-001</strain>
    </source>
</reference>
<feature type="transmembrane region" description="Helical" evidence="7">
    <location>
        <begin position="195"/>
        <end position="216"/>
    </location>
</feature>
<feature type="transmembrane region" description="Helical" evidence="7">
    <location>
        <begin position="99"/>
        <end position="120"/>
    </location>
</feature>
<accession>A0A8D5UI65</accession>
<protein>
    <submittedName>
        <fullName evidence="9">MFS transporter</fullName>
    </submittedName>
</protein>
<dbReference type="KEGG" id="pabs:JIR001_24420"/>
<dbReference type="Proteomes" id="UP000677436">
    <property type="component" value="Chromosome"/>
</dbReference>
<dbReference type="RefSeq" id="WP_212772974.1">
    <property type="nucleotide sequence ID" value="NZ_AP024601.1"/>
</dbReference>
<feature type="transmembrane region" description="Helical" evidence="7">
    <location>
        <begin position="471"/>
        <end position="491"/>
    </location>
</feature>
<dbReference type="GO" id="GO:0005886">
    <property type="term" value="C:plasma membrane"/>
    <property type="evidence" value="ECO:0007669"/>
    <property type="project" value="UniProtKB-SubCell"/>
</dbReference>
<comment type="subcellular location">
    <subcellularLocation>
        <location evidence="1">Cell membrane</location>
        <topology evidence="1">Multi-pass membrane protein</topology>
    </subcellularLocation>
</comment>
<organism evidence="9 10">
    <name type="scientific">Polycladomyces abyssicola</name>
    <dbReference type="NCBI Taxonomy" id="1125966"/>
    <lineage>
        <taxon>Bacteria</taxon>
        <taxon>Bacillati</taxon>
        <taxon>Bacillota</taxon>
        <taxon>Bacilli</taxon>
        <taxon>Bacillales</taxon>
        <taxon>Thermoactinomycetaceae</taxon>
        <taxon>Polycladomyces</taxon>
    </lineage>
</organism>
<keyword evidence="10" id="KW-1185">Reference proteome</keyword>
<feature type="transmembrane region" description="Helical" evidence="7">
    <location>
        <begin position="222"/>
        <end position="240"/>
    </location>
</feature>
<dbReference type="PANTHER" id="PTHR23501">
    <property type="entry name" value="MAJOR FACILITATOR SUPERFAMILY"/>
    <property type="match status" value="1"/>
</dbReference>
<feature type="transmembrane region" description="Helical" evidence="7">
    <location>
        <begin position="298"/>
        <end position="320"/>
    </location>
</feature>
<feature type="transmembrane region" description="Helical" evidence="7">
    <location>
        <begin position="351"/>
        <end position="376"/>
    </location>
</feature>
<dbReference type="EMBL" id="AP024601">
    <property type="protein sequence ID" value="BCU82659.1"/>
    <property type="molecule type" value="Genomic_DNA"/>
</dbReference>
<dbReference type="FunFam" id="1.20.1720.10:FF:000004">
    <property type="entry name" value="EmrB/QacA family drug resistance transporter"/>
    <property type="match status" value="1"/>
</dbReference>
<keyword evidence="4 7" id="KW-0812">Transmembrane</keyword>
<gene>
    <name evidence="9" type="ORF">JIR001_24420</name>
</gene>
<feature type="transmembrane region" description="Helical" evidence="7">
    <location>
        <begin position="43"/>
        <end position="62"/>
    </location>
</feature>
<feature type="domain" description="Major facilitator superfamily (MFS) profile" evidence="8">
    <location>
        <begin position="9"/>
        <end position="495"/>
    </location>
</feature>
<evidence type="ECO:0000256" key="3">
    <source>
        <dbReference type="ARBA" id="ARBA00022475"/>
    </source>
</evidence>
<evidence type="ECO:0000256" key="6">
    <source>
        <dbReference type="ARBA" id="ARBA00023136"/>
    </source>
</evidence>
<dbReference type="CDD" id="cd17502">
    <property type="entry name" value="MFS_Azr1_MDR_like"/>
    <property type="match status" value="1"/>
</dbReference>